<keyword evidence="11" id="KW-0133">Cell shape</keyword>
<dbReference type="KEGG" id="rhoz:GXP67_16400"/>
<evidence type="ECO:0000259" key="20">
    <source>
        <dbReference type="Pfam" id="PF00912"/>
    </source>
</evidence>
<feature type="domain" description="Glycosyl transferase family 51" evidence="20">
    <location>
        <begin position="75"/>
        <end position="260"/>
    </location>
</feature>
<comment type="subcellular location">
    <subcellularLocation>
        <location evidence="1">Cell membrane</location>
    </subcellularLocation>
</comment>
<organism evidence="21 22">
    <name type="scientific">Rhodocytophaga rosea</name>
    <dbReference type="NCBI Taxonomy" id="2704465"/>
    <lineage>
        <taxon>Bacteria</taxon>
        <taxon>Pseudomonadati</taxon>
        <taxon>Bacteroidota</taxon>
        <taxon>Cytophagia</taxon>
        <taxon>Cytophagales</taxon>
        <taxon>Rhodocytophagaceae</taxon>
        <taxon>Rhodocytophaga</taxon>
    </lineage>
</organism>
<evidence type="ECO:0000256" key="14">
    <source>
        <dbReference type="ARBA" id="ARBA00023268"/>
    </source>
</evidence>
<evidence type="ECO:0000256" key="17">
    <source>
        <dbReference type="ARBA" id="ARBA00049902"/>
    </source>
</evidence>
<evidence type="ECO:0000256" key="6">
    <source>
        <dbReference type="ARBA" id="ARBA00022645"/>
    </source>
</evidence>
<evidence type="ECO:0000256" key="2">
    <source>
        <dbReference type="ARBA" id="ARBA00004752"/>
    </source>
</evidence>
<evidence type="ECO:0000259" key="19">
    <source>
        <dbReference type="Pfam" id="PF00905"/>
    </source>
</evidence>
<dbReference type="AlphaFoldDB" id="A0A6C0GVX7"/>
<comment type="catalytic activity">
    <reaction evidence="16">
        <text>Preferential cleavage: (Ac)2-L-Lys-D-Ala-|-D-Ala. Also transpeptidation of peptidyl-alanyl moieties that are N-acyl substituents of D-alanine.</text>
        <dbReference type="EC" id="3.4.16.4"/>
    </reaction>
</comment>
<keyword evidence="14" id="KW-0511">Multifunctional enzyme</keyword>
<keyword evidence="15" id="KW-0961">Cell wall biogenesis/degradation</keyword>
<evidence type="ECO:0000256" key="12">
    <source>
        <dbReference type="ARBA" id="ARBA00022984"/>
    </source>
</evidence>
<dbReference type="Pfam" id="PF00905">
    <property type="entry name" value="Transpeptidase"/>
    <property type="match status" value="1"/>
</dbReference>
<keyword evidence="12" id="KW-0573">Peptidoglycan synthesis</keyword>
<evidence type="ECO:0000256" key="3">
    <source>
        <dbReference type="ARBA" id="ARBA00007090"/>
    </source>
</evidence>
<dbReference type="InterPro" id="IPR012338">
    <property type="entry name" value="Beta-lactam/transpept-like"/>
</dbReference>
<accession>A0A6C0GVX7</accession>
<dbReference type="GO" id="GO:0006508">
    <property type="term" value="P:proteolysis"/>
    <property type="evidence" value="ECO:0007669"/>
    <property type="project" value="UniProtKB-KW"/>
</dbReference>
<keyword evidence="10" id="KW-0378">Hydrolase</keyword>
<evidence type="ECO:0000256" key="4">
    <source>
        <dbReference type="ARBA" id="ARBA00007739"/>
    </source>
</evidence>
<dbReference type="GO" id="GO:0008955">
    <property type="term" value="F:peptidoglycan glycosyltransferase activity"/>
    <property type="evidence" value="ECO:0007669"/>
    <property type="project" value="UniProtKB-EC"/>
</dbReference>
<dbReference type="GO" id="GO:0008658">
    <property type="term" value="F:penicillin binding"/>
    <property type="evidence" value="ECO:0007669"/>
    <property type="project" value="InterPro"/>
</dbReference>
<protein>
    <submittedName>
        <fullName evidence="21">Penicillin-binding protein</fullName>
    </submittedName>
</protein>
<evidence type="ECO:0000256" key="15">
    <source>
        <dbReference type="ARBA" id="ARBA00023316"/>
    </source>
</evidence>
<dbReference type="GO" id="GO:0030288">
    <property type="term" value="C:outer membrane-bounded periplasmic space"/>
    <property type="evidence" value="ECO:0007669"/>
    <property type="project" value="TreeGrafter"/>
</dbReference>
<evidence type="ECO:0000256" key="1">
    <source>
        <dbReference type="ARBA" id="ARBA00004236"/>
    </source>
</evidence>
<dbReference type="GO" id="GO:0008360">
    <property type="term" value="P:regulation of cell shape"/>
    <property type="evidence" value="ECO:0007669"/>
    <property type="project" value="UniProtKB-KW"/>
</dbReference>
<reference evidence="21 22" key="1">
    <citation type="submission" date="2020-01" db="EMBL/GenBank/DDBJ databases">
        <authorList>
            <person name="Kim M.K."/>
        </authorList>
    </citation>
    <scope>NUCLEOTIDE SEQUENCE [LARGE SCALE GENOMIC DNA]</scope>
    <source>
        <strain evidence="21 22">172606-1</strain>
    </source>
</reference>
<dbReference type="SUPFAM" id="SSF56601">
    <property type="entry name" value="beta-lactamase/transpeptidase-like"/>
    <property type="match status" value="1"/>
</dbReference>
<keyword evidence="18" id="KW-1133">Transmembrane helix</keyword>
<evidence type="ECO:0000256" key="16">
    <source>
        <dbReference type="ARBA" id="ARBA00034000"/>
    </source>
</evidence>
<evidence type="ECO:0000256" key="10">
    <source>
        <dbReference type="ARBA" id="ARBA00022801"/>
    </source>
</evidence>
<proteinExistence type="inferred from homology"/>
<evidence type="ECO:0000256" key="9">
    <source>
        <dbReference type="ARBA" id="ARBA00022679"/>
    </source>
</evidence>
<dbReference type="EMBL" id="CP048222">
    <property type="protein sequence ID" value="QHT72047.1"/>
    <property type="molecule type" value="Genomic_DNA"/>
</dbReference>
<keyword evidence="13 18" id="KW-0472">Membrane</keyword>
<keyword evidence="8" id="KW-0328">Glycosyltransferase</keyword>
<feature type="domain" description="Penicillin-binding protein transpeptidase" evidence="19">
    <location>
        <begin position="436"/>
        <end position="680"/>
    </location>
</feature>
<dbReference type="GO" id="GO:0005886">
    <property type="term" value="C:plasma membrane"/>
    <property type="evidence" value="ECO:0007669"/>
    <property type="project" value="UniProtKB-SubCell"/>
</dbReference>
<name>A0A6C0GVX7_9BACT</name>
<dbReference type="InterPro" id="IPR036950">
    <property type="entry name" value="PBP_transglycosylase"/>
</dbReference>
<keyword evidence="6" id="KW-0121">Carboxypeptidase</keyword>
<dbReference type="GO" id="GO:0009252">
    <property type="term" value="P:peptidoglycan biosynthetic process"/>
    <property type="evidence" value="ECO:0007669"/>
    <property type="project" value="UniProtKB-KW"/>
</dbReference>
<dbReference type="InterPro" id="IPR023346">
    <property type="entry name" value="Lysozyme-like_dom_sf"/>
</dbReference>
<dbReference type="Pfam" id="PF00912">
    <property type="entry name" value="Transgly"/>
    <property type="match status" value="1"/>
</dbReference>
<keyword evidence="22" id="KW-1185">Reference proteome</keyword>
<dbReference type="SUPFAM" id="SSF53955">
    <property type="entry name" value="Lysozyme-like"/>
    <property type="match status" value="1"/>
</dbReference>
<feature type="transmembrane region" description="Helical" evidence="18">
    <location>
        <begin position="21"/>
        <end position="40"/>
    </location>
</feature>
<dbReference type="InterPro" id="IPR050396">
    <property type="entry name" value="Glycosyltr_51/Transpeptidase"/>
</dbReference>
<dbReference type="GO" id="GO:0071555">
    <property type="term" value="P:cell wall organization"/>
    <property type="evidence" value="ECO:0007669"/>
    <property type="project" value="UniProtKB-KW"/>
</dbReference>
<evidence type="ECO:0000256" key="7">
    <source>
        <dbReference type="ARBA" id="ARBA00022670"/>
    </source>
</evidence>
<evidence type="ECO:0000256" key="5">
    <source>
        <dbReference type="ARBA" id="ARBA00022475"/>
    </source>
</evidence>
<dbReference type="GO" id="GO:0009002">
    <property type="term" value="F:serine-type D-Ala-D-Ala carboxypeptidase activity"/>
    <property type="evidence" value="ECO:0007669"/>
    <property type="project" value="UniProtKB-EC"/>
</dbReference>
<evidence type="ECO:0000256" key="8">
    <source>
        <dbReference type="ARBA" id="ARBA00022676"/>
    </source>
</evidence>
<dbReference type="Gene3D" id="3.40.710.10">
    <property type="entry name" value="DD-peptidase/beta-lactamase superfamily"/>
    <property type="match status" value="2"/>
</dbReference>
<keyword evidence="7" id="KW-0645">Protease</keyword>
<evidence type="ECO:0000313" key="22">
    <source>
        <dbReference type="Proteomes" id="UP000480178"/>
    </source>
</evidence>
<evidence type="ECO:0000256" key="13">
    <source>
        <dbReference type="ARBA" id="ARBA00023136"/>
    </source>
</evidence>
<dbReference type="PANTHER" id="PTHR32282:SF11">
    <property type="entry name" value="PENICILLIN-BINDING PROTEIN 1B"/>
    <property type="match status" value="1"/>
</dbReference>
<dbReference type="Gene3D" id="1.10.3810.10">
    <property type="entry name" value="Biosynthetic peptidoglycan transglycosylase-like"/>
    <property type="match status" value="1"/>
</dbReference>
<comment type="catalytic activity">
    <reaction evidence="17">
        <text>[GlcNAc-(1-&gt;4)-Mur2Ac(oyl-L-Ala-gamma-D-Glu-L-Lys-D-Ala-D-Ala)](n)-di-trans,octa-cis-undecaprenyl diphosphate + beta-D-GlcNAc-(1-&gt;4)-Mur2Ac(oyl-L-Ala-gamma-D-Glu-L-Lys-D-Ala-D-Ala)-di-trans,octa-cis-undecaprenyl diphosphate = [GlcNAc-(1-&gt;4)-Mur2Ac(oyl-L-Ala-gamma-D-Glu-L-Lys-D-Ala-D-Ala)](n+1)-di-trans,octa-cis-undecaprenyl diphosphate + di-trans,octa-cis-undecaprenyl diphosphate + H(+)</text>
        <dbReference type="Rhea" id="RHEA:23708"/>
        <dbReference type="Rhea" id="RHEA-COMP:9602"/>
        <dbReference type="Rhea" id="RHEA-COMP:9603"/>
        <dbReference type="ChEBI" id="CHEBI:15378"/>
        <dbReference type="ChEBI" id="CHEBI:58405"/>
        <dbReference type="ChEBI" id="CHEBI:60033"/>
        <dbReference type="ChEBI" id="CHEBI:78435"/>
        <dbReference type="EC" id="2.4.99.28"/>
    </reaction>
</comment>
<sequence length="777" mass="88290">MRTQWQAYRQWKQARGPQTTVELLWKVFAVCLFLGWFYFFSVEHNFLGLFGESPGLDKLQNPRIEMASELYTADGKLLAKYYRENRSPVPYEKISPVLINALVATEDIRFYDHSGIDAKSIAAAFADAVSGDGRGASTITQQLAKNLYKTREKESEGPLYKVPGLGTLVIKTKEWITAIKLERTYSKEEILTLYLNTVDFGSGAFGIKTAAKTFFNTSPDSLNMQQAATLVGLLKATTYYSPILNPENSIKRRNIVLAQMTKYNFIKPEVYDSVSKRPIEVKYTVERYQDGIANYYGNAITNYMDEWCKNNGLDLYTSGLKVYTTIDSRFQKLAEEAVSEQMQEMQNRFDSHWKGKSPWVDENDKEIPGFIEMVAKRTSYYKYLEERYKKNPDSIQILMNTPRKMNVFTWDGEKEVTMSPLDSIRHYKRFLHTGMMTMDPFTGHIKAWVGGINFKHFQYDHVRQGKRQPGSTFKPFVYTAAIDKGFSPCDRITDYRVTINYVENGEKKSWTPRNADWRYSGRNMTLRHALGRSINTVTAQLTEKVGKETVVEYAHRLGITSPIQAVPSVGLGSSDVSVYEMVGAYGTFINGGIWKEPIFVARVEDRYGNVVHQFNPRQNRAISQETAWLMLYMLKGGIEEPGGTSQNLWSYDVFGNGNEFAAKTGTTSNHSDGWFMGLTKDLVTGVWVGGDDRSIHFRTSALGEGSKTALPIYGKYMEKLYADKDLKVTKGRFPKPKIDITKKYYCPTIIQPKVDSLAVDSLGTANFIQVSDSTGTR</sequence>
<keyword evidence="9" id="KW-0808">Transferase</keyword>
<comment type="similarity">
    <text evidence="4">In the N-terminal section; belongs to the glycosyltransferase 51 family.</text>
</comment>
<keyword evidence="5" id="KW-1003">Cell membrane</keyword>
<dbReference type="PANTHER" id="PTHR32282">
    <property type="entry name" value="BINDING PROTEIN TRANSPEPTIDASE, PUTATIVE-RELATED"/>
    <property type="match status" value="1"/>
</dbReference>
<dbReference type="Proteomes" id="UP000480178">
    <property type="component" value="Chromosome"/>
</dbReference>
<comment type="pathway">
    <text evidence="2">Cell wall biogenesis; peptidoglycan biosynthesis.</text>
</comment>
<dbReference type="InterPro" id="IPR001460">
    <property type="entry name" value="PCN-bd_Tpept"/>
</dbReference>
<gene>
    <name evidence="21" type="ORF">GXP67_16400</name>
</gene>
<evidence type="ECO:0000313" key="21">
    <source>
        <dbReference type="EMBL" id="QHT72047.1"/>
    </source>
</evidence>
<dbReference type="InterPro" id="IPR001264">
    <property type="entry name" value="Glyco_trans_51"/>
</dbReference>
<evidence type="ECO:0000256" key="18">
    <source>
        <dbReference type="SAM" id="Phobius"/>
    </source>
</evidence>
<comment type="similarity">
    <text evidence="3">In the C-terminal section; belongs to the transpeptidase family.</text>
</comment>
<keyword evidence="18" id="KW-0812">Transmembrane</keyword>
<evidence type="ECO:0000256" key="11">
    <source>
        <dbReference type="ARBA" id="ARBA00022960"/>
    </source>
</evidence>